<evidence type="ECO:0000259" key="2">
    <source>
        <dbReference type="Pfam" id="PF13439"/>
    </source>
</evidence>
<keyword evidence="4" id="KW-1185">Reference proteome</keyword>
<evidence type="ECO:0000313" key="3">
    <source>
        <dbReference type="EMBL" id="MFE4107912.1"/>
    </source>
</evidence>
<dbReference type="InterPro" id="IPR028098">
    <property type="entry name" value="Glyco_trans_4-like_N"/>
</dbReference>
<dbReference type="RefSeq" id="WP_377967090.1">
    <property type="nucleotide sequence ID" value="NZ_JBHZOL010000095.1"/>
</dbReference>
<dbReference type="SUPFAM" id="SSF53756">
    <property type="entry name" value="UDP-Glycosyltransferase/glycogen phosphorylase"/>
    <property type="match status" value="1"/>
</dbReference>
<dbReference type="EC" id="2.4.-.-" evidence="3"/>
<organism evidence="3 4">
    <name type="scientific">Almyronema epifaneia S1</name>
    <dbReference type="NCBI Taxonomy" id="2991925"/>
    <lineage>
        <taxon>Bacteria</taxon>
        <taxon>Bacillati</taxon>
        <taxon>Cyanobacteriota</taxon>
        <taxon>Cyanophyceae</taxon>
        <taxon>Nodosilineales</taxon>
        <taxon>Nodosilineaceae</taxon>
        <taxon>Almyronema</taxon>
        <taxon>Almyronema epifaneia</taxon>
    </lineage>
</organism>
<dbReference type="EMBL" id="JBHZOL010000095">
    <property type="protein sequence ID" value="MFE4107912.1"/>
    <property type="molecule type" value="Genomic_DNA"/>
</dbReference>
<dbReference type="Proteomes" id="UP001600165">
    <property type="component" value="Unassembled WGS sequence"/>
</dbReference>
<accession>A0ABW6II68</accession>
<keyword evidence="3" id="KW-0328">Glycosyltransferase</keyword>
<comment type="caution">
    <text evidence="3">The sequence shown here is derived from an EMBL/GenBank/DDBJ whole genome shotgun (WGS) entry which is preliminary data.</text>
</comment>
<dbReference type="PANTHER" id="PTHR45947">
    <property type="entry name" value="SULFOQUINOVOSYL TRANSFERASE SQD2"/>
    <property type="match status" value="1"/>
</dbReference>
<dbReference type="GO" id="GO:0016757">
    <property type="term" value="F:glycosyltransferase activity"/>
    <property type="evidence" value="ECO:0007669"/>
    <property type="project" value="UniProtKB-KW"/>
</dbReference>
<evidence type="ECO:0000259" key="1">
    <source>
        <dbReference type="Pfam" id="PF00534"/>
    </source>
</evidence>
<name>A0ABW6II68_9CYAN</name>
<protein>
    <submittedName>
        <fullName evidence="3">Glycosyltransferase</fullName>
        <ecNumber evidence="3">2.4.-.-</ecNumber>
    </submittedName>
</protein>
<evidence type="ECO:0000313" key="4">
    <source>
        <dbReference type="Proteomes" id="UP001600165"/>
    </source>
</evidence>
<dbReference type="Pfam" id="PF00534">
    <property type="entry name" value="Glycos_transf_1"/>
    <property type="match status" value="1"/>
</dbReference>
<dbReference type="InterPro" id="IPR001296">
    <property type="entry name" value="Glyco_trans_1"/>
</dbReference>
<dbReference type="Pfam" id="PF13439">
    <property type="entry name" value="Glyco_transf_4"/>
    <property type="match status" value="1"/>
</dbReference>
<gene>
    <name evidence="3" type="ORF">ACFVKH_16625</name>
</gene>
<sequence>MKILAIHNRYQIRGGEDESFDLETSLLEKNGHQVIRYIKDNKIIDELPLWQVGLRTIWSRSDYRSIRGLIQKERVDLAHIQNHFPLVSPSAYYAAKHEGIPVVQSLRNYRLYCLNSYLFREQKVCEDCLGKSIPLPGVVHKCYRNSRLGSTVVTASISTHRLLKTYQTQVDAFIVLTEFAKQKYIHNGIPAEKVFIKPNFVDPDPKAGRGDGGFVLFVGRLSAEKGISVLLRAWEVLGKRTQLKIVGEGPLQSDVEAAAVNTAGIQYLGRQSLADVYDLIGQATALIFPSLWYEGMPRVIIEAFAKGTPVIASYLGAMVTMIEHQKTGLHFQVGNSDALIEQVFWMLDHPQAWSEMRQAARSNYELNYTAEQNYQMLMQIYQRVLGSVSRVP</sequence>
<dbReference type="Gene3D" id="3.40.50.2000">
    <property type="entry name" value="Glycogen Phosphorylase B"/>
    <property type="match status" value="2"/>
</dbReference>
<feature type="domain" description="Glycosyltransferase subfamily 4-like N-terminal" evidence="2">
    <location>
        <begin position="52"/>
        <end position="204"/>
    </location>
</feature>
<keyword evidence="3" id="KW-0808">Transferase</keyword>
<reference evidence="3 4" key="1">
    <citation type="submission" date="2024-10" db="EMBL/GenBank/DDBJ databases">
        <authorList>
            <person name="Ratan Roy A."/>
            <person name="Morales Sandoval P.H."/>
            <person name="De Los Santos Villalobos S."/>
            <person name="Chakraborty S."/>
            <person name="Mukherjee J."/>
        </authorList>
    </citation>
    <scope>NUCLEOTIDE SEQUENCE [LARGE SCALE GENOMIC DNA]</scope>
    <source>
        <strain evidence="3 4">S1</strain>
    </source>
</reference>
<dbReference type="PANTHER" id="PTHR45947:SF13">
    <property type="entry name" value="TRANSFERASE"/>
    <property type="match status" value="1"/>
</dbReference>
<dbReference type="InterPro" id="IPR050194">
    <property type="entry name" value="Glycosyltransferase_grp1"/>
</dbReference>
<proteinExistence type="predicted"/>
<feature type="domain" description="Glycosyl transferase family 1" evidence="1">
    <location>
        <begin position="210"/>
        <end position="361"/>
    </location>
</feature>